<dbReference type="RefSeq" id="WP_056758852.1">
    <property type="nucleotide sequence ID" value="NZ_JAVDRL010000002.1"/>
</dbReference>
<accession>A0ABU1MU74</accession>
<sequence length="92" mass="10747">MRTVEFSPTARRDLNRLRQWLEERAPHVTREAVHVIIAAYRSLGEFPERGRAIPEGLRELIVPFGSAGYVLQYDVQPQHVIILRIFHSLEDR</sequence>
<reference evidence="3 4" key="1">
    <citation type="submission" date="2023-07" db="EMBL/GenBank/DDBJ databases">
        <title>Sorghum-associated microbial communities from plants grown in Nebraska, USA.</title>
        <authorList>
            <person name="Schachtman D."/>
        </authorList>
    </citation>
    <scope>NUCLEOTIDE SEQUENCE [LARGE SCALE GENOMIC DNA]</scope>
    <source>
        <strain evidence="3 4">DS2154</strain>
    </source>
</reference>
<dbReference type="Pfam" id="PF05016">
    <property type="entry name" value="ParE_toxin"/>
    <property type="match status" value="1"/>
</dbReference>
<dbReference type="PANTHER" id="PTHR33755">
    <property type="entry name" value="TOXIN PARE1-RELATED"/>
    <property type="match status" value="1"/>
</dbReference>
<comment type="caution">
    <text evidence="3">The sequence shown here is derived from an EMBL/GenBank/DDBJ whole genome shotgun (WGS) entry which is preliminary data.</text>
</comment>
<dbReference type="InterPro" id="IPR035093">
    <property type="entry name" value="RelE/ParE_toxin_dom_sf"/>
</dbReference>
<dbReference type="PANTHER" id="PTHR33755:SF7">
    <property type="entry name" value="TOXIN MODULE OF TOXIN-ANTITOXIN SYSTEM RELE_STBE FAMILY"/>
    <property type="match status" value="1"/>
</dbReference>
<proteinExistence type="inferred from homology"/>
<dbReference type="Gene3D" id="3.30.2310.20">
    <property type="entry name" value="RelE-like"/>
    <property type="match status" value="1"/>
</dbReference>
<gene>
    <name evidence="3" type="ORF">J2800_000466</name>
</gene>
<evidence type="ECO:0000256" key="2">
    <source>
        <dbReference type="ARBA" id="ARBA00022649"/>
    </source>
</evidence>
<protein>
    <submittedName>
        <fullName evidence="3">Plasmid stabilization system protein ParE</fullName>
    </submittedName>
</protein>
<evidence type="ECO:0000313" key="4">
    <source>
        <dbReference type="Proteomes" id="UP001262754"/>
    </source>
</evidence>
<organism evidence="3 4">
    <name type="scientific">Caulobacter rhizosphaerae</name>
    <dbReference type="NCBI Taxonomy" id="2010972"/>
    <lineage>
        <taxon>Bacteria</taxon>
        <taxon>Pseudomonadati</taxon>
        <taxon>Pseudomonadota</taxon>
        <taxon>Alphaproteobacteria</taxon>
        <taxon>Caulobacterales</taxon>
        <taxon>Caulobacteraceae</taxon>
        <taxon>Caulobacter</taxon>
    </lineage>
</organism>
<dbReference type="EMBL" id="JAVDRL010000002">
    <property type="protein sequence ID" value="MDR6529742.1"/>
    <property type="molecule type" value="Genomic_DNA"/>
</dbReference>
<dbReference type="InterPro" id="IPR007712">
    <property type="entry name" value="RelE/ParE_toxin"/>
</dbReference>
<evidence type="ECO:0000256" key="1">
    <source>
        <dbReference type="ARBA" id="ARBA00006226"/>
    </source>
</evidence>
<dbReference type="Proteomes" id="UP001262754">
    <property type="component" value="Unassembled WGS sequence"/>
</dbReference>
<keyword evidence="4" id="KW-1185">Reference proteome</keyword>
<keyword evidence="2" id="KW-1277">Toxin-antitoxin system</keyword>
<evidence type="ECO:0000313" key="3">
    <source>
        <dbReference type="EMBL" id="MDR6529742.1"/>
    </source>
</evidence>
<name>A0ABU1MU74_9CAUL</name>
<comment type="similarity">
    <text evidence="1">Belongs to the RelE toxin family.</text>
</comment>
<dbReference type="InterPro" id="IPR051803">
    <property type="entry name" value="TA_system_RelE-like_toxin"/>
</dbReference>